<proteinExistence type="predicted"/>
<dbReference type="OrthoDB" id="3527769at2759"/>
<accession>A0A2J6THV0</accession>
<name>A0A2J6THV0_9HELO</name>
<gene>
    <name evidence="2" type="ORF">K444DRAFT_346035</name>
</gene>
<feature type="region of interest" description="Disordered" evidence="1">
    <location>
        <begin position="13"/>
        <end position="33"/>
    </location>
</feature>
<dbReference type="GeneID" id="36580152"/>
<dbReference type="RefSeq" id="XP_024739506.1">
    <property type="nucleotide sequence ID" value="XM_024872071.1"/>
</dbReference>
<reference evidence="2 3" key="1">
    <citation type="submission" date="2016-04" db="EMBL/GenBank/DDBJ databases">
        <title>A degradative enzymes factory behind the ericoid mycorrhizal symbiosis.</title>
        <authorList>
            <consortium name="DOE Joint Genome Institute"/>
            <person name="Martino E."/>
            <person name="Morin E."/>
            <person name="Grelet G."/>
            <person name="Kuo A."/>
            <person name="Kohler A."/>
            <person name="Daghino S."/>
            <person name="Barry K."/>
            <person name="Choi C."/>
            <person name="Cichocki N."/>
            <person name="Clum A."/>
            <person name="Copeland A."/>
            <person name="Hainaut M."/>
            <person name="Haridas S."/>
            <person name="Labutti K."/>
            <person name="Lindquist E."/>
            <person name="Lipzen A."/>
            <person name="Khouja H.-R."/>
            <person name="Murat C."/>
            <person name="Ohm R."/>
            <person name="Olson A."/>
            <person name="Spatafora J."/>
            <person name="Veneault-Fourrey C."/>
            <person name="Henrissat B."/>
            <person name="Grigoriev I."/>
            <person name="Martin F."/>
            <person name="Perotto S."/>
        </authorList>
    </citation>
    <scope>NUCLEOTIDE SEQUENCE [LARGE SCALE GENOMIC DNA]</scope>
    <source>
        <strain evidence="2 3">E</strain>
    </source>
</reference>
<evidence type="ECO:0000313" key="2">
    <source>
        <dbReference type="EMBL" id="PMD62602.1"/>
    </source>
</evidence>
<sequence>MFSERFSTLAARASKPGQLAVPTPDTDLDASTEPSPFRFLDLPKEVQSKIIETTLTMERQTFRRLNQPPEDPLDTSSPRIYDFNINAFGMRSHTLPPFGLLFVNREVSGDALAAVYQNSSFAVYAEISRAGVPDDAFGCIPKVVKHISPMVKENAREVTFRISAINEGPKRLPTDPVTINDGRTLRRALGDLRVLLNEATFPYAKSLNLVSYMLGVLMTYGLVQQHLNIIFKLFVATGCTISLEEVCNVGLGPHFSASQPDKTTFGGMVELAAKECMYLERIPFVILTVL</sequence>
<dbReference type="Proteomes" id="UP000235371">
    <property type="component" value="Unassembled WGS sequence"/>
</dbReference>
<protein>
    <submittedName>
        <fullName evidence="2">Uncharacterized protein</fullName>
    </submittedName>
</protein>
<evidence type="ECO:0000313" key="3">
    <source>
        <dbReference type="Proteomes" id="UP000235371"/>
    </source>
</evidence>
<evidence type="ECO:0000256" key="1">
    <source>
        <dbReference type="SAM" id="MobiDB-lite"/>
    </source>
</evidence>
<dbReference type="EMBL" id="KZ613783">
    <property type="protein sequence ID" value="PMD62602.1"/>
    <property type="molecule type" value="Genomic_DNA"/>
</dbReference>
<keyword evidence="3" id="KW-1185">Reference proteome</keyword>
<dbReference type="InParanoid" id="A0A2J6THV0"/>
<dbReference type="AlphaFoldDB" id="A0A2J6THV0"/>
<organism evidence="2 3">
    <name type="scientific">Hyaloscypha bicolor E</name>
    <dbReference type="NCBI Taxonomy" id="1095630"/>
    <lineage>
        <taxon>Eukaryota</taxon>
        <taxon>Fungi</taxon>
        <taxon>Dikarya</taxon>
        <taxon>Ascomycota</taxon>
        <taxon>Pezizomycotina</taxon>
        <taxon>Leotiomycetes</taxon>
        <taxon>Helotiales</taxon>
        <taxon>Hyaloscyphaceae</taxon>
        <taxon>Hyaloscypha</taxon>
        <taxon>Hyaloscypha bicolor</taxon>
    </lineage>
</organism>